<dbReference type="SMART" id="SM00450">
    <property type="entry name" value="RHOD"/>
    <property type="match status" value="2"/>
</dbReference>
<evidence type="ECO:0000313" key="6">
    <source>
        <dbReference type="Proteomes" id="UP000037247"/>
    </source>
</evidence>
<accession>A0ABR5IAW2</accession>
<dbReference type="SUPFAM" id="SSF52821">
    <property type="entry name" value="Rhodanese/Cell cycle control phosphatase"/>
    <property type="match status" value="2"/>
</dbReference>
<reference evidence="5 6" key="1">
    <citation type="submission" date="2015-05" db="EMBL/GenBank/DDBJ databases">
        <title>Draft genome sequence of the bacterium Gordonia jacobaea a new member of the Gordonia genus.</title>
        <authorList>
            <person name="Jimenez-Galisteo G."/>
            <person name="Dominguez A."/>
            <person name="Munoz E."/>
            <person name="Vinas M."/>
        </authorList>
    </citation>
    <scope>NUCLEOTIDE SEQUENCE [LARGE SCALE GENOMIC DNA]</scope>
    <source>
        <strain evidence="6">mv1</strain>
    </source>
</reference>
<comment type="catalytic activity">
    <reaction evidence="3">
        <text>thiosulfate + hydrogen cyanide = thiocyanate + sulfite + 2 H(+)</text>
        <dbReference type="Rhea" id="RHEA:16881"/>
        <dbReference type="ChEBI" id="CHEBI:15378"/>
        <dbReference type="ChEBI" id="CHEBI:17359"/>
        <dbReference type="ChEBI" id="CHEBI:18022"/>
        <dbReference type="ChEBI" id="CHEBI:18407"/>
        <dbReference type="ChEBI" id="CHEBI:33542"/>
        <dbReference type="EC" id="2.8.1.1"/>
    </reaction>
</comment>
<evidence type="ECO:0000256" key="2">
    <source>
        <dbReference type="ARBA" id="ARBA00022737"/>
    </source>
</evidence>
<evidence type="ECO:0000256" key="1">
    <source>
        <dbReference type="ARBA" id="ARBA00012245"/>
    </source>
</evidence>
<sequence length="276" mass="29063">MGTPHLITASDLRDLGDDPKLRVVDATVHLRFGDGAPQIESGQASYLAGHIPGAVFVDQLTALTDPDGDAPFAVASSEQFAAAVGAAGVGDDSRVVVYDSENGIWATRLWWQFGFEGFDNVAVLDGGLQAWVDAGFSVDRGESTYPPAEFTAQRREERIETTDEVVTDVDDSTVLLINALDRDTFAAGHIPGSVNVPFGELVDERGKLKDVPALRAIFDAVGALDDSVRPVTYCGGGIAATAAAFALTAVGRDDAAVYDGSMNAWTSDPTRPLTTS</sequence>
<dbReference type="EMBL" id="LDTZ01000018">
    <property type="protein sequence ID" value="KNA90758.1"/>
    <property type="molecule type" value="Genomic_DNA"/>
</dbReference>
<organism evidence="5 6">
    <name type="scientific">Gordonia jacobaea</name>
    <dbReference type="NCBI Taxonomy" id="122202"/>
    <lineage>
        <taxon>Bacteria</taxon>
        <taxon>Bacillati</taxon>
        <taxon>Actinomycetota</taxon>
        <taxon>Actinomycetes</taxon>
        <taxon>Mycobacteriales</taxon>
        <taxon>Gordoniaceae</taxon>
        <taxon>Gordonia</taxon>
    </lineage>
</organism>
<dbReference type="Proteomes" id="UP000037247">
    <property type="component" value="Unassembled WGS sequence"/>
</dbReference>
<evidence type="ECO:0000259" key="4">
    <source>
        <dbReference type="PROSITE" id="PS50206"/>
    </source>
</evidence>
<dbReference type="CDD" id="cd01448">
    <property type="entry name" value="TST_Repeat_1"/>
    <property type="match status" value="1"/>
</dbReference>
<dbReference type="InterPro" id="IPR001307">
    <property type="entry name" value="Thiosulphate_STrfase_CS"/>
</dbReference>
<gene>
    <name evidence="5" type="ORF">ABW18_14670</name>
</gene>
<dbReference type="RefSeq" id="WP_049699691.1">
    <property type="nucleotide sequence ID" value="NZ_LDTZ01000018.1"/>
</dbReference>
<keyword evidence="2" id="KW-0677">Repeat</keyword>
<dbReference type="Pfam" id="PF00581">
    <property type="entry name" value="Rhodanese"/>
    <property type="match status" value="2"/>
</dbReference>
<feature type="domain" description="Rhodanese" evidence="4">
    <location>
        <begin position="17"/>
        <end position="140"/>
    </location>
</feature>
<dbReference type="EC" id="2.8.1.1" evidence="1"/>
<keyword evidence="6" id="KW-1185">Reference proteome</keyword>
<dbReference type="Gene3D" id="3.40.250.10">
    <property type="entry name" value="Rhodanese-like domain"/>
    <property type="match status" value="2"/>
</dbReference>
<dbReference type="PROSITE" id="PS50206">
    <property type="entry name" value="RHODANESE_3"/>
    <property type="match status" value="2"/>
</dbReference>
<evidence type="ECO:0000313" key="5">
    <source>
        <dbReference type="EMBL" id="KNA90758.1"/>
    </source>
</evidence>
<dbReference type="InterPro" id="IPR036873">
    <property type="entry name" value="Rhodanese-like_dom_sf"/>
</dbReference>
<comment type="caution">
    <text evidence="5">The sequence shown here is derived from an EMBL/GenBank/DDBJ whole genome shotgun (WGS) entry which is preliminary data.</text>
</comment>
<dbReference type="PANTHER" id="PTHR43855:SF1">
    <property type="entry name" value="THIOSULFATE SULFURTRANSFERASE"/>
    <property type="match status" value="1"/>
</dbReference>
<dbReference type="PANTHER" id="PTHR43855">
    <property type="entry name" value="THIOSULFATE SULFURTRANSFERASE"/>
    <property type="match status" value="1"/>
</dbReference>
<evidence type="ECO:0000256" key="3">
    <source>
        <dbReference type="ARBA" id="ARBA00047549"/>
    </source>
</evidence>
<dbReference type="InterPro" id="IPR051126">
    <property type="entry name" value="Thiosulfate_sulfurtransferase"/>
</dbReference>
<dbReference type="PROSITE" id="PS00380">
    <property type="entry name" value="RHODANESE_1"/>
    <property type="match status" value="1"/>
</dbReference>
<name>A0ABR5IAW2_9ACTN</name>
<feature type="domain" description="Rhodanese" evidence="4">
    <location>
        <begin position="170"/>
        <end position="274"/>
    </location>
</feature>
<protein>
    <recommendedName>
        <fullName evidence="1">thiosulfate sulfurtransferase</fullName>
        <ecNumber evidence="1">2.8.1.1</ecNumber>
    </recommendedName>
</protein>
<proteinExistence type="predicted"/>
<dbReference type="InterPro" id="IPR001763">
    <property type="entry name" value="Rhodanese-like_dom"/>
</dbReference>